<accession>A0A941CPA5</accession>
<dbReference type="EMBL" id="JAGSCS010000004">
    <property type="protein sequence ID" value="MBR0575574.1"/>
    <property type="molecule type" value="Genomic_DNA"/>
</dbReference>
<keyword evidence="2" id="KW-1133">Transmembrane helix</keyword>
<dbReference type="RefSeq" id="WP_211800101.1">
    <property type="nucleotide sequence ID" value="NZ_JAGSCS010000004.1"/>
</dbReference>
<proteinExistence type="inferred from homology"/>
<reference evidence="4" key="1">
    <citation type="submission" date="2021-04" db="EMBL/GenBank/DDBJ databases">
        <title>Proteiniclasticum sedimins sp. nov., an obligate anaerobic bacterium isolated from anaerobic sludge.</title>
        <authorList>
            <person name="Liu J."/>
        </authorList>
    </citation>
    <scope>NUCLEOTIDE SEQUENCE</scope>
    <source>
        <strain evidence="4">BAD-10</strain>
    </source>
</reference>
<gene>
    <name evidence="4" type="ORF">KCG48_04375</name>
</gene>
<dbReference type="PANTHER" id="PTHR30576:SF0">
    <property type="entry name" value="UNDECAPRENYL-PHOSPHATE N-ACETYLGALACTOSAMINYL 1-PHOSPHATE TRANSFERASE-RELATED"/>
    <property type="match status" value="1"/>
</dbReference>
<keyword evidence="2" id="KW-0812">Transmembrane</keyword>
<evidence type="ECO:0000313" key="4">
    <source>
        <dbReference type="EMBL" id="MBR0575574.1"/>
    </source>
</evidence>
<keyword evidence="2" id="KW-0472">Membrane</keyword>
<protein>
    <submittedName>
        <fullName evidence="4">Sugar transferase</fullName>
    </submittedName>
</protein>
<comment type="similarity">
    <text evidence="1">Belongs to the bacterial sugar transferase family.</text>
</comment>
<dbReference type="InterPro" id="IPR003362">
    <property type="entry name" value="Bact_transf"/>
</dbReference>
<dbReference type="Proteomes" id="UP000675379">
    <property type="component" value="Unassembled WGS sequence"/>
</dbReference>
<feature type="domain" description="Bacterial sugar transferase" evidence="3">
    <location>
        <begin position="7"/>
        <end position="185"/>
    </location>
</feature>
<dbReference type="AlphaFoldDB" id="A0A941CPA5"/>
<name>A0A941CPA5_9CLOT</name>
<comment type="caution">
    <text evidence="4">The sequence shown here is derived from an EMBL/GenBank/DDBJ whole genome shotgun (WGS) entry which is preliminary data.</text>
</comment>
<evidence type="ECO:0000256" key="1">
    <source>
        <dbReference type="ARBA" id="ARBA00006464"/>
    </source>
</evidence>
<dbReference type="Pfam" id="PF02397">
    <property type="entry name" value="Bac_transf"/>
    <property type="match status" value="1"/>
</dbReference>
<evidence type="ECO:0000259" key="3">
    <source>
        <dbReference type="Pfam" id="PF02397"/>
    </source>
</evidence>
<dbReference type="PANTHER" id="PTHR30576">
    <property type="entry name" value="COLANIC BIOSYNTHESIS UDP-GLUCOSE LIPID CARRIER TRANSFERASE"/>
    <property type="match status" value="1"/>
</dbReference>
<dbReference type="GO" id="GO:0016780">
    <property type="term" value="F:phosphotransferase activity, for other substituted phosphate groups"/>
    <property type="evidence" value="ECO:0007669"/>
    <property type="project" value="TreeGrafter"/>
</dbReference>
<sequence>MYRKHLKRFIDVTASGISLVLLSPIFLIVIVLIKIDSKGPALFTQKRVGKEGKEFKIYKFRTMLTFEDSFYPDGSPIENYDRVTKVGNILRKTSIDELPQLINIFIGDMSIVGPRPTLSYQVEKYDDNQARRLKVKPGLTGLAQVSGRNSLSWEQKIQYDINYVDNITFIGDLKIILKTFIVVFKSEKIEFVAHDEISKHEGDVRDDVSKT</sequence>
<organism evidence="4 5">
    <name type="scientific">Proteiniclasticum sediminis</name>
    <dbReference type="NCBI Taxonomy" id="2804028"/>
    <lineage>
        <taxon>Bacteria</taxon>
        <taxon>Bacillati</taxon>
        <taxon>Bacillota</taxon>
        <taxon>Clostridia</taxon>
        <taxon>Eubacteriales</taxon>
        <taxon>Clostridiaceae</taxon>
        <taxon>Proteiniclasticum</taxon>
    </lineage>
</organism>
<evidence type="ECO:0000313" key="5">
    <source>
        <dbReference type="Proteomes" id="UP000675379"/>
    </source>
</evidence>
<feature type="transmembrane region" description="Helical" evidence="2">
    <location>
        <begin position="12"/>
        <end position="33"/>
    </location>
</feature>
<evidence type="ECO:0000256" key="2">
    <source>
        <dbReference type="SAM" id="Phobius"/>
    </source>
</evidence>
<keyword evidence="5" id="KW-1185">Reference proteome</keyword>
<keyword evidence="4" id="KW-0808">Transferase</keyword>